<accession>A0ABP9AJ39</accession>
<evidence type="ECO:0000313" key="3">
    <source>
        <dbReference type="Proteomes" id="UP001501411"/>
    </source>
</evidence>
<dbReference type="Proteomes" id="UP001501411">
    <property type="component" value="Unassembled WGS sequence"/>
</dbReference>
<proteinExistence type="predicted"/>
<reference evidence="3" key="1">
    <citation type="journal article" date="2019" name="Int. J. Syst. Evol. Microbiol.">
        <title>The Global Catalogue of Microorganisms (GCM) 10K type strain sequencing project: providing services to taxonomists for standard genome sequencing and annotation.</title>
        <authorList>
            <consortium name="The Broad Institute Genomics Platform"/>
            <consortium name="The Broad Institute Genome Sequencing Center for Infectious Disease"/>
            <person name="Wu L."/>
            <person name="Ma J."/>
        </authorList>
    </citation>
    <scope>NUCLEOTIDE SEQUENCE [LARGE SCALE GENOMIC DNA]</scope>
    <source>
        <strain evidence="3">JCM 18200</strain>
    </source>
</reference>
<gene>
    <name evidence="2" type="ORF">GCM10023231_06580</name>
</gene>
<protein>
    <submittedName>
        <fullName evidence="2">Type I restriction enzyme HsdR N-terminal domain-containing protein</fullName>
    </submittedName>
</protein>
<name>A0ABP9AJ39_9SPHI</name>
<evidence type="ECO:0000313" key="2">
    <source>
        <dbReference type="EMBL" id="GAA4781656.1"/>
    </source>
</evidence>
<dbReference type="RefSeq" id="WP_345230274.1">
    <property type="nucleotide sequence ID" value="NZ_BAABIQ010000003.1"/>
</dbReference>
<comment type="caution">
    <text evidence="2">The sequence shown here is derived from an EMBL/GenBank/DDBJ whole genome shotgun (WGS) entry which is preliminary data.</text>
</comment>
<evidence type="ECO:0000259" key="1">
    <source>
        <dbReference type="Pfam" id="PF13588"/>
    </source>
</evidence>
<dbReference type="InterPro" id="IPR029464">
    <property type="entry name" value="HSDR_N"/>
</dbReference>
<feature type="domain" description="Type I restriction enzyme R protein N-terminal" evidence="1">
    <location>
        <begin position="38"/>
        <end position="147"/>
    </location>
</feature>
<organism evidence="2 3">
    <name type="scientific">Olivibacter ginsenosidimutans</name>
    <dbReference type="NCBI Taxonomy" id="1176537"/>
    <lineage>
        <taxon>Bacteria</taxon>
        <taxon>Pseudomonadati</taxon>
        <taxon>Bacteroidota</taxon>
        <taxon>Sphingobacteriia</taxon>
        <taxon>Sphingobacteriales</taxon>
        <taxon>Sphingobacteriaceae</taxon>
        <taxon>Olivibacter</taxon>
    </lineage>
</organism>
<keyword evidence="3" id="KW-1185">Reference proteome</keyword>
<dbReference type="Pfam" id="PF13588">
    <property type="entry name" value="HSDR_N_2"/>
    <property type="match status" value="1"/>
</dbReference>
<dbReference type="EMBL" id="BAABIQ010000003">
    <property type="protein sequence ID" value="GAA4781656.1"/>
    <property type="molecule type" value="Genomic_DNA"/>
</dbReference>
<sequence>MQHPITLNLPAYPFKLSREQQRLLIYDELRRKYLVLTPEEWVRQHWVQHLILAKGYPKTLIQLEGGLKLNTLQKRTDIVVFNRTGKRSLIAELKAPTVKITQAVFEQIARYNLVHKVPYLLVSNGLQHYYCQIDHQRETYHFLEDLPSFEEINTV</sequence>